<feature type="signal peptide" evidence="2">
    <location>
        <begin position="1"/>
        <end position="18"/>
    </location>
</feature>
<dbReference type="InterPro" id="IPR026444">
    <property type="entry name" value="Secre_tail"/>
</dbReference>
<evidence type="ECO:0000313" key="5">
    <source>
        <dbReference type="Proteomes" id="UP000187506"/>
    </source>
</evidence>
<gene>
    <name evidence="4" type="ORF">BWR22_14010</name>
</gene>
<keyword evidence="5" id="KW-1185">Reference proteome</keyword>
<protein>
    <recommendedName>
        <fullName evidence="3">Secretion system C-terminal sorting domain-containing protein</fullName>
    </recommendedName>
</protein>
<accession>A0AAC9LPJ1</accession>
<dbReference type="RefSeq" id="WP_076734270.1">
    <property type="nucleotide sequence ID" value="NZ_CP019352.1"/>
</dbReference>
<dbReference type="KEGG" id="lvn:BWR22_14010"/>
<reference evidence="4 5" key="1">
    <citation type="submission" date="2017-01" db="EMBL/GenBank/DDBJ databases">
        <title>Complete genome of Lacinutrix venerupis DOK2-8 isolated from seawater in Dokdo.</title>
        <authorList>
            <person name="Chi W.-J."/>
            <person name="Kim J.H."/>
        </authorList>
    </citation>
    <scope>NUCLEOTIDE SEQUENCE [LARGE SCALE GENOMIC DNA]</scope>
    <source>
        <strain evidence="4 5">DOK2-8</strain>
    </source>
</reference>
<evidence type="ECO:0000259" key="3">
    <source>
        <dbReference type="Pfam" id="PF18962"/>
    </source>
</evidence>
<evidence type="ECO:0000313" key="4">
    <source>
        <dbReference type="EMBL" id="APY01368.1"/>
    </source>
</evidence>
<feature type="domain" description="Secretion system C-terminal sorting" evidence="3">
    <location>
        <begin position="236"/>
        <end position="304"/>
    </location>
</feature>
<dbReference type="AlphaFoldDB" id="A0AAC9LPJ1"/>
<dbReference type="NCBIfam" id="TIGR04183">
    <property type="entry name" value="Por_Secre_tail"/>
    <property type="match status" value="1"/>
</dbReference>
<evidence type="ECO:0000256" key="1">
    <source>
        <dbReference type="ARBA" id="ARBA00022729"/>
    </source>
</evidence>
<organism evidence="4 5">
    <name type="scientific">Lacinutrix venerupis</name>
    <dbReference type="NCBI Taxonomy" id="1486034"/>
    <lineage>
        <taxon>Bacteria</taxon>
        <taxon>Pseudomonadati</taxon>
        <taxon>Bacteroidota</taxon>
        <taxon>Flavobacteriia</taxon>
        <taxon>Flavobacteriales</taxon>
        <taxon>Flavobacteriaceae</taxon>
        <taxon>Lacinutrix</taxon>
    </lineage>
</organism>
<dbReference type="EMBL" id="CP019352">
    <property type="protein sequence ID" value="APY01368.1"/>
    <property type="molecule type" value="Genomic_DNA"/>
</dbReference>
<name>A0AAC9LPJ1_9FLAO</name>
<sequence length="306" mass="33636">MKKYYSLLLFICAFNLNAQTTINYPQRVANYNAFFDDGGGKYDNATDQLGMWANFNAKQSVAWRNFTTDGTTSGTTTTMQVGDSFTITVSATQASYGVIGLALLSNPTATTSWEDRINNYAVQVNLNGNSGANDPWEVVSNGGAVNASSINGSTTYNDFKFKFILNSPTTMSVDINDGAEIFNVTLNNQNITGYSVYLADDWNGSNNADIFWKPTTQYTYAQTLGTNNFTFNEVKLFPNPISNTFTVNKKIKKLDIYSITGKLIKSFDGGLVEGTIFNIENFSKGVYIAQLENEFGAISSTKIIKL</sequence>
<feature type="chain" id="PRO_5042149296" description="Secretion system C-terminal sorting domain-containing protein" evidence="2">
    <location>
        <begin position="19"/>
        <end position="306"/>
    </location>
</feature>
<dbReference type="Pfam" id="PF18962">
    <property type="entry name" value="Por_Secre_tail"/>
    <property type="match status" value="1"/>
</dbReference>
<proteinExistence type="predicted"/>
<evidence type="ECO:0000256" key="2">
    <source>
        <dbReference type="SAM" id="SignalP"/>
    </source>
</evidence>
<keyword evidence="1 2" id="KW-0732">Signal</keyword>
<dbReference type="Proteomes" id="UP000187506">
    <property type="component" value="Chromosome"/>
</dbReference>